<name>A0A9D2SRD2_9FIRM</name>
<dbReference type="PANTHER" id="PTHR13754:SF13">
    <property type="entry name" value="METALLO-BETA-LACTAMASE SUPERFAMILY PROTEIN (AFU_ORTHOLOGUE AFUA_3G07630)"/>
    <property type="match status" value="1"/>
</dbReference>
<dbReference type="InterPro" id="IPR041712">
    <property type="entry name" value="DHPS-like_MBL-fold"/>
</dbReference>
<comment type="caution">
    <text evidence="3">The sequence shown here is derived from an EMBL/GenBank/DDBJ whole genome shotgun (WGS) entry which is preliminary data.</text>
</comment>
<sequence length="303" mass="33851">MKLTILTENTVNRRGFLAEHGLSVLVEAAGRRILFDTGQSGVYLHNAKRLGTALDGLDGIVLSHGHYDHTGGLEEFPYELPPIFVREKAFEEKLTGSREKGTYRDIGIPWRNGSDGENRGQECADRDGTENTGRECAGRDGADCGARRIDRTRLAKEGILRLTGEREEIFPDVFTVGKIRCRLPQEPVPQSFFIRRADGLIRDEMEDEQLLVIRTPEGLAVFAGCAHAGILNCLERVKEAFPGERLWLLLAGMHLRGCGQERLRATVEGLRACRFDWIIPPALHRHRSDRADAGGIWRKMPSG</sequence>
<organism evidence="3 4">
    <name type="scientific">Candidatus Eisenbergiella merdavium</name>
    <dbReference type="NCBI Taxonomy" id="2838551"/>
    <lineage>
        <taxon>Bacteria</taxon>
        <taxon>Bacillati</taxon>
        <taxon>Bacillota</taxon>
        <taxon>Clostridia</taxon>
        <taxon>Lachnospirales</taxon>
        <taxon>Lachnospiraceae</taxon>
        <taxon>Eisenbergiella</taxon>
    </lineage>
</organism>
<dbReference type="EMBL" id="DWWS01000065">
    <property type="protein sequence ID" value="HJC25438.1"/>
    <property type="molecule type" value="Genomic_DNA"/>
</dbReference>
<dbReference type="Gene3D" id="3.60.15.10">
    <property type="entry name" value="Ribonuclease Z/Hydroxyacylglutathione hydrolase-like"/>
    <property type="match status" value="1"/>
</dbReference>
<feature type="domain" description="Metallo-beta-lactamase" evidence="2">
    <location>
        <begin position="21"/>
        <end position="109"/>
    </location>
</feature>
<feature type="region of interest" description="Disordered" evidence="1">
    <location>
        <begin position="105"/>
        <end position="134"/>
    </location>
</feature>
<evidence type="ECO:0000256" key="1">
    <source>
        <dbReference type="SAM" id="MobiDB-lite"/>
    </source>
</evidence>
<dbReference type="InterPro" id="IPR036866">
    <property type="entry name" value="RibonucZ/Hydroxyglut_hydro"/>
</dbReference>
<dbReference type="SUPFAM" id="SSF56281">
    <property type="entry name" value="Metallo-hydrolase/oxidoreductase"/>
    <property type="match status" value="1"/>
</dbReference>
<gene>
    <name evidence="3" type="ORF">H9761_17355</name>
</gene>
<protein>
    <submittedName>
        <fullName evidence="3">MBL fold metallo-hydrolase</fullName>
    </submittedName>
</protein>
<evidence type="ECO:0000259" key="2">
    <source>
        <dbReference type="Pfam" id="PF00753"/>
    </source>
</evidence>
<reference evidence="3" key="2">
    <citation type="submission" date="2021-04" db="EMBL/GenBank/DDBJ databases">
        <authorList>
            <person name="Gilroy R."/>
        </authorList>
    </citation>
    <scope>NUCLEOTIDE SEQUENCE</scope>
    <source>
        <strain evidence="3">USAMLcec2-132</strain>
    </source>
</reference>
<dbReference type="PANTHER" id="PTHR13754">
    <property type="entry name" value="METALLO-BETA-LACTAMASE SUPERFAMILY PROTEIN"/>
    <property type="match status" value="1"/>
</dbReference>
<accession>A0A9D2SRD2</accession>
<dbReference type="Proteomes" id="UP000823891">
    <property type="component" value="Unassembled WGS sequence"/>
</dbReference>
<evidence type="ECO:0000313" key="3">
    <source>
        <dbReference type="EMBL" id="HJC25438.1"/>
    </source>
</evidence>
<dbReference type="InterPro" id="IPR001279">
    <property type="entry name" value="Metallo-B-lactamas"/>
</dbReference>
<dbReference type="GO" id="GO:0016740">
    <property type="term" value="F:transferase activity"/>
    <property type="evidence" value="ECO:0007669"/>
    <property type="project" value="TreeGrafter"/>
</dbReference>
<dbReference type="Pfam" id="PF00753">
    <property type="entry name" value="Lactamase_B"/>
    <property type="match status" value="1"/>
</dbReference>
<dbReference type="InterPro" id="IPR052926">
    <property type="entry name" value="Metallo-beta-lactamase_dom"/>
</dbReference>
<reference evidence="3" key="1">
    <citation type="journal article" date="2021" name="PeerJ">
        <title>Extensive microbial diversity within the chicken gut microbiome revealed by metagenomics and culture.</title>
        <authorList>
            <person name="Gilroy R."/>
            <person name="Ravi A."/>
            <person name="Getino M."/>
            <person name="Pursley I."/>
            <person name="Horton D.L."/>
            <person name="Alikhan N.F."/>
            <person name="Baker D."/>
            <person name="Gharbi K."/>
            <person name="Hall N."/>
            <person name="Watson M."/>
            <person name="Adriaenssens E.M."/>
            <person name="Foster-Nyarko E."/>
            <person name="Jarju S."/>
            <person name="Secka A."/>
            <person name="Antonio M."/>
            <person name="Oren A."/>
            <person name="Chaudhuri R.R."/>
            <person name="La Ragione R."/>
            <person name="Hildebrand F."/>
            <person name="Pallen M.J."/>
        </authorList>
    </citation>
    <scope>NUCLEOTIDE SEQUENCE</scope>
    <source>
        <strain evidence="3">USAMLcec2-132</strain>
    </source>
</reference>
<feature type="compositionally biased region" description="Basic and acidic residues" evidence="1">
    <location>
        <begin position="114"/>
        <end position="134"/>
    </location>
</feature>
<proteinExistence type="predicted"/>
<dbReference type="CDD" id="cd07713">
    <property type="entry name" value="DHPS-like_MBL-fold"/>
    <property type="match status" value="1"/>
</dbReference>
<evidence type="ECO:0000313" key="4">
    <source>
        <dbReference type="Proteomes" id="UP000823891"/>
    </source>
</evidence>
<dbReference type="AlphaFoldDB" id="A0A9D2SRD2"/>